<feature type="region of interest" description="Disordered" evidence="1">
    <location>
        <begin position="135"/>
        <end position="158"/>
    </location>
</feature>
<feature type="compositionally biased region" description="Basic residues" evidence="1">
    <location>
        <begin position="145"/>
        <end position="158"/>
    </location>
</feature>
<accession>A0A645H5A8</accession>
<gene>
    <name evidence="2" type="ORF">SDC9_180723</name>
</gene>
<name>A0A645H5A8_9ZZZZ</name>
<comment type="caution">
    <text evidence="2">The sequence shown here is derived from an EMBL/GenBank/DDBJ whole genome shotgun (WGS) entry which is preliminary data.</text>
</comment>
<dbReference type="AlphaFoldDB" id="A0A645H5A8"/>
<evidence type="ECO:0000256" key="1">
    <source>
        <dbReference type="SAM" id="MobiDB-lite"/>
    </source>
</evidence>
<organism evidence="2">
    <name type="scientific">bioreactor metagenome</name>
    <dbReference type="NCBI Taxonomy" id="1076179"/>
    <lineage>
        <taxon>unclassified sequences</taxon>
        <taxon>metagenomes</taxon>
        <taxon>ecological metagenomes</taxon>
    </lineage>
</organism>
<sequence>MPDEGLRCRPHGEGVGEEDRCLEGAHLLHLDEPGGLSEAVDHVAGGEELFPEEVASVGQNGGDPRLHGAVGQGAVAHPDSLHVGDGVPGSPGQYSWFDAVVGYALAEVHEFISLRISSGITASFYHFRPARLPSHSAAPGTSRYRAAHPRRRSRSGTR</sequence>
<dbReference type="EMBL" id="VSSQ01085640">
    <property type="protein sequence ID" value="MPN33239.1"/>
    <property type="molecule type" value="Genomic_DNA"/>
</dbReference>
<proteinExistence type="predicted"/>
<protein>
    <submittedName>
        <fullName evidence="2">Uncharacterized protein</fullName>
    </submittedName>
</protein>
<reference evidence="2" key="1">
    <citation type="submission" date="2019-08" db="EMBL/GenBank/DDBJ databases">
        <authorList>
            <person name="Kucharzyk K."/>
            <person name="Murdoch R.W."/>
            <person name="Higgins S."/>
            <person name="Loffler F."/>
        </authorList>
    </citation>
    <scope>NUCLEOTIDE SEQUENCE</scope>
</reference>
<evidence type="ECO:0000313" key="2">
    <source>
        <dbReference type="EMBL" id="MPN33239.1"/>
    </source>
</evidence>